<feature type="chain" id="PRO_5004145848" description="Lipoprotein" evidence="1">
    <location>
        <begin position="18"/>
        <end position="63"/>
    </location>
</feature>
<gene>
    <name evidence="2" type="ORF">F913_01879</name>
</gene>
<name>N9JLA0_ACIBA</name>
<dbReference type="AlphaFoldDB" id="N9JLA0"/>
<keyword evidence="1" id="KW-0732">Signal</keyword>
<dbReference type="PATRIC" id="fig|1217629.3.peg.1815"/>
<sequence>MKNIGLAILAISLSGCAAMSVEECKTANWSLVGEKDGSKGSSPRLDQYYKACKSQYCSRSKVI</sequence>
<evidence type="ECO:0008006" key="4">
    <source>
        <dbReference type="Google" id="ProtNLM"/>
    </source>
</evidence>
<reference evidence="2 3" key="1">
    <citation type="submission" date="2013-02" db="EMBL/GenBank/DDBJ databases">
        <title>The Genome Sequence of Acinetobacter baumannii NIPH 80.</title>
        <authorList>
            <consortium name="The Broad Institute Genome Sequencing Platform"/>
            <consortium name="The Broad Institute Genome Sequencing Center for Infectious Disease"/>
            <person name="Cerqueira G."/>
            <person name="Feldgarden M."/>
            <person name="Courvalin P."/>
            <person name="Perichon B."/>
            <person name="Grillot-Courvalin C."/>
            <person name="Clermont D."/>
            <person name="Rocha E."/>
            <person name="Yoon E.-J."/>
            <person name="Nemec A."/>
            <person name="Walker B."/>
            <person name="Young S.K."/>
            <person name="Zeng Q."/>
            <person name="Gargeya S."/>
            <person name="Fitzgerald M."/>
            <person name="Haas B."/>
            <person name="Abouelleil A."/>
            <person name="Alvarado L."/>
            <person name="Arachchi H.M."/>
            <person name="Berlin A.M."/>
            <person name="Chapman S.B."/>
            <person name="Dewar J."/>
            <person name="Goldberg J."/>
            <person name="Griggs A."/>
            <person name="Gujja S."/>
            <person name="Hansen M."/>
            <person name="Howarth C."/>
            <person name="Imamovic A."/>
            <person name="Larimer J."/>
            <person name="McCowan C."/>
            <person name="Murphy C."/>
            <person name="Neiman D."/>
            <person name="Pearson M."/>
            <person name="Priest M."/>
            <person name="Roberts A."/>
            <person name="Saif S."/>
            <person name="Shea T."/>
            <person name="Sisk P."/>
            <person name="Sykes S."/>
            <person name="Wortman J."/>
            <person name="Nusbaum C."/>
            <person name="Birren B."/>
        </authorList>
    </citation>
    <scope>NUCLEOTIDE SEQUENCE [LARGE SCALE GENOMIC DNA]</scope>
    <source>
        <strain evidence="2 3">NIPH 80</strain>
    </source>
</reference>
<dbReference type="HOGENOM" id="CLU_2875362_0_0_6"/>
<dbReference type="PROSITE" id="PS51257">
    <property type="entry name" value="PROKAR_LIPOPROTEIN"/>
    <property type="match status" value="1"/>
</dbReference>
<evidence type="ECO:0000313" key="2">
    <source>
        <dbReference type="EMBL" id="ENW72527.1"/>
    </source>
</evidence>
<organism evidence="2 3">
    <name type="scientific">Acinetobacter baumannii NIPH 80</name>
    <dbReference type="NCBI Taxonomy" id="1217629"/>
    <lineage>
        <taxon>Bacteria</taxon>
        <taxon>Pseudomonadati</taxon>
        <taxon>Pseudomonadota</taxon>
        <taxon>Gammaproteobacteria</taxon>
        <taxon>Moraxellales</taxon>
        <taxon>Moraxellaceae</taxon>
        <taxon>Acinetobacter</taxon>
        <taxon>Acinetobacter calcoaceticus/baumannii complex</taxon>
    </lineage>
</organism>
<proteinExistence type="predicted"/>
<feature type="signal peptide" evidence="1">
    <location>
        <begin position="1"/>
        <end position="17"/>
    </location>
</feature>
<comment type="caution">
    <text evidence="2">The sequence shown here is derived from an EMBL/GenBank/DDBJ whole genome shotgun (WGS) entry which is preliminary data.</text>
</comment>
<evidence type="ECO:0000256" key="1">
    <source>
        <dbReference type="SAM" id="SignalP"/>
    </source>
</evidence>
<dbReference type="EMBL" id="APRE01000035">
    <property type="protein sequence ID" value="ENW72527.1"/>
    <property type="molecule type" value="Genomic_DNA"/>
</dbReference>
<dbReference type="Proteomes" id="UP000013021">
    <property type="component" value="Unassembled WGS sequence"/>
</dbReference>
<evidence type="ECO:0000313" key="3">
    <source>
        <dbReference type="Proteomes" id="UP000013021"/>
    </source>
</evidence>
<accession>N9JLA0</accession>
<protein>
    <recommendedName>
        <fullName evidence="4">Lipoprotein</fullName>
    </recommendedName>
</protein>